<feature type="transmembrane region" description="Helical" evidence="7">
    <location>
        <begin position="93"/>
        <end position="113"/>
    </location>
</feature>
<sequence length="119" mass="12933">MCYSLMTVVIEVWHTSLPSVWALLLSILLPTLYVLPSGFIFAMMSKGITMNLLAQIILGTLLAGNPLAHMVIYDRDAIVHSSHGLGLQTVSDVLASRATFLVQSIGMDMALFIQVGVKE</sequence>
<organism evidence="8 9">
    <name type="scientific">Scleroderma citrinum Foug A</name>
    <dbReference type="NCBI Taxonomy" id="1036808"/>
    <lineage>
        <taxon>Eukaryota</taxon>
        <taxon>Fungi</taxon>
        <taxon>Dikarya</taxon>
        <taxon>Basidiomycota</taxon>
        <taxon>Agaricomycotina</taxon>
        <taxon>Agaricomycetes</taxon>
        <taxon>Agaricomycetidae</taxon>
        <taxon>Boletales</taxon>
        <taxon>Sclerodermatineae</taxon>
        <taxon>Sclerodermataceae</taxon>
        <taxon>Scleroderma</taxon>
    </lineage>
</organism>
<dbReference type="InParanoid" id="A0A0C3DT93"/>
<evidence type="ECO:0000256" key="4">
    <source>
        <dbReference type="ARBA" id="ARBA00022692"/>
    </source>
</evidence>
<evidence type="ECO:0000256" key="5">
    <source>
        <dbReference type="ARBA" id="ARBA00022989"/>
    </source>
</evidence>
<proteinExistence type="inferred from homology"/>
<evidence type="ECO:0000313" key="8">
    <source>
        <dbReference type="EMBL" id="KIM59151.1"/>
    </source>
</evidence>
<dbReference type="InterPro" id="IPR004813">
    <property type="entry name" value="OPT"/>
</dbReference>
<comment type="subcellular location">
    <subcellularLocation>
        <location evidence="1">Membrane</location>
        <topology evidence="1">Multi-pass membrane protein</topology>
    </subcellularLocation>
</comment>
<keyword evidence="9" id="KW-1185">Reference proteome</keyword>
<feature type="transmembrane region" description="Helical" evidence="7">
    <location>
        <begin position="52"/>
        <end position="73"/>
    </location>
</feature>
<keyword evidence="5 7" id="KW-1133">Transmembrane helix</keyword>
<dbReference type="GO" id="GO:0016020">
    <property type="term" value="C:membrane"/>
    <property type="evidence" value="ECO:0007669"/>
    <property type="project" value="UniProtKB-SubCell"/>
</dbReference>
<dbReference type="Proteomes" id="UP000053989">
    <property type="component" value="Unassembled WGS sequence"/>
</dbReference>
<evidence type="ECO:0000313" key="9">
    <source>
        <dbReference type="Proteomes" id="UP000053989"/>
    </source>
</evidence>
<evidence type="ECO:0000256" key="3">
    <source>
        <dbReference type="ARBA" id="ARBA00022448"/>
    </source>
</evidence>
<dbReference type="EMBL" id="KN822076">
    <property type="protein sequence ID" value="KIM59151.1"/>
    <property type="molecule type" value="Genomic_DNA"/>
</dbReference>
<evidence type="ECO:0000256" key="1">
    <source>
        <dbReference type="ARBA" id="ARBA00004141"/>
    </source>
</evidence>
<feature type="transmembrane region" description="Helical" evidence="7">
    <location>
        <begin position="20"/>
        <end position="40"/>
    </location>
</feature>
<accession>A0A0C3DT93</accession>
<comment type="similarity">
    <text evidence="2">Belongs to the oligopeptide OPT transporter family.</text>
</comment>
<evidence type="ECO:0000256" key="2">
    <source>
        <dbReference type="ARBA" id="ARBA00008807"/>
    </source>
</evidence>
<evidence type="ECO:0000256" key="7">
    <source>
        <dbReference type="SAM" id="Phobius"/>
    </source>
</evidence>
<reference evidence="8 9" key="1">
    <citation type="submission" date="2014-04" db="EMBL/GenBank/DDBJ databases">
        <authorList>
            <consortium name="DOE Joint Genome Institute"/>
            <person name="Kuo A."/>
            <person name="Kohler A."/>
            <person name="Nagy L.G."/>
            <person name="Floudas D."/>
            <person name="Copeland A."/>
            <person name="Barry K.W."/>
            <person name="Cichocki N."/>
            <person name="Veneault-Fourrey C."/>
            <person name="LaButti K."/>
            <person name="Lindquist E.A."/>
            <person name="Lipzen A."/>
            <person name="Lundell T."/>
            <person name="Morin E."/>
            <person name="Murat C."/>
            <person name="Sun H."/>
            <person name="Tunlid A."/>
            <person name="Henrissat B."/>
            <person name="Grigoriev I.V."/>
            <person name="Hibbett D.S."/>
            <person name="Martin F."/>
            <person name="Nordberg H.P."/>
            <person name="Cantor M.N."/>
            <person name="Hua S.X."/>
        </authorList>
    </citation>
    <scope>NUCLEOTIDE SEQUENCE [LARGE SCALE GENOMIC DNA]</scope>
    <source>
        <strain evidence="8 9">Foug A</strain>
    </source>
</reference>
<keyword evidence="3" id="KW-0813">Transport</keyword>
<gene>
    <name evidence="8" type="ORF">SCLCIDRAFT_10002</name>
</gene>
<evidence type="ECO:0000256" key="6">
    <source>
        <dbReference type="ARBA" id="ARBA00023136"/>
    </source>
</evidence>
<keyword evidence="4 7" id="KW-0812">Transmembrane</keyword>
<dbReference type="HOGENOM" id="CLU_2062862_0_0_1"/>
<name>A0A0C3DT93_9AGAM</name>
<dbReference type="Pfam" id="PF03169">
    <property type="entry name" value="OPT"/>
    <property type="match status" value="1"/>
</dbReference>
<keyword evidence="6 7" id="KW-0472">Membrane</keyword>
<dbReference type="GO" id="GO:0035673">
    <property type="term" value="F:oligopeptide transmembrane transporter activity"/>
    <property type="evidence" value="ECO:0007669"/>
    <property type="project" value="InterPro"/>
</dbReference>
<dbReference type="AlphaFoldDB" id="A0A0C3DT93"/>
<protein>
    <submittedName>
        <fullName evidence="8">Uncharacterized protein</fullName>
    </submittedName>
</protein>
<reference evidence="9" key="2">
    <citation type="submission" date="2015-01" db="EMBL/GenBank/DDBJ databases">
        <title>Evolutionary Origins and Diversification of the Mycorrhizal Mutualists.</title>
        <authorList>
            <consortium name="DOE Joint Genome Institute"/>
            <consortium name="Mycorrhizal Genomics Consortium"/>
            <person name="Kohler A."/>
            <person name="Kuo A."/>
            <person name="Nagy L.G."/>
            <person name="Floudas D."/>
            <person name="Copeland A."/>
            <person name="Barry K.W."/>
            <person name="Cichocki N."/>
            <person name="Veneault-Fourrey C."/>
            <person name="LaButti K."/>
            <person name="Lindquist E.A."/>
            <person name="Lipzen A."/>
            <person name="Lundell T."/>
            <person name="Morin E."/>
            <person name="Murat C."/>
            <person name="Riley R."/>
            <person name="Ohm R."/>
            <person name="Sun H."/>
            <person name="Tunlid A."/>
            <person name="Henrissat B."/>
            <person name="Grigoriev I.V."/>
            <person name="Hibbett D.S."/>
            <person name="Martin F."/>
        </authorList>
    </citation>
    <scope>NUCLEOTIDE SEQUENCE [LARGE SCALE GENOMIC DNA]</scope>
    <source>
        <strain evidence="9">Foug A</strain>
    </source>
</reference>